<dbReference type="HOGENOM" id="CLU_012310_0_0_9"/>
<name>A0A0D1A086_CLOBO</name>
<dbReference type="Pfam" id="PF13289">
    <property type="entry name" value="SIR2_2"/>
    <property type="match status" value="1"/>
</dbReference>
<evidence type="ECO:0000313" key="5">
    <source>
        <dbReference type="Proteomes" id="UP000032250"/>
    </source>
</evidence>
<keyword evidence="1" id="KW-0520">NAD</keyword>
<sequence length="1037" mass="124428">MQSFINESKRIIRKASENNKLVIFVGAGVSANSGYPSWTSLVEEFARGLGIDTQNISSEDYLKIPQYYYNSRKEKDYYDVIWDKFNVNVKPNDIHDAIFKLKPYHIVTTNYDELLEEAARNQGVFYDVVSKDEDLPYTLNNNMIIKMHGDLKNKNIVLKEDDYLSYFRNFKLIQNYIKSLISTYTILFLGYSINDINVKYIFQWVKDILGNSFQQAYFLENNQNKKFNQVEFDYYKNRGINILYYSETDEIKYLKKSIQFKNLTDERAKNTCIFLRYILDTDSLNKINIDYAYERLKNLNNLNKIFFQNIIDALDLETPFEENDGTIVYSHFLLEKESLELNTSIVTNLFLEIKEYDNKLNKFNKCEDYKEKGELKKEIDFSKEIKVNLIKQVLYKAGIKKIVARNENYIKEVLSLHRKSEGLEKERAIEYSFELNINLYDKMDELEEYISQFDYLNMYRCLDDMKLEDIDGNEEKFFNKAYLLYKLGEYLQAYEVLKRLSQTCFLNKKYYLYFISEFNRYYLGHAISTFNIFSISMLGIHEDIQKEIREEIRKIDLDNIYLKLPSSNRVKLLFLKDILNLKFVYRKIRDTADLKEKVEKNKDNIYIGKGSSDGEIHKFKKNIEDFWKFITKNRLMLDNYKELEMVFYNYIESALLSHMTKYIEEKESILGLPGKVIKLKKIDGFTLFVMVNYSNIKQIKYLFEKYDVQSIKLEEKALEFVQDTYDNVINSILQKKNILEAKQILNKFIYILSRIDVGKELFIRLIDGFLKVIDNYSIELDKLYENLLIFIIKQNNNFKENISIEKIEEIFNYMIYKISSNLEKDRNFYKENTAMNFIRQIAFIMDNINQDYKFKDDKNLKLLIRQMEVEMHLYILEYTLIPVYKLVYGNLNDNEKFNKRHFSVYYKAVIDKIILSSVELEEKILEFINKQAILKNENLEILLLNIAYLILNDLIIQSDKFYKFKDNSEKFSFLIDIANYNYDNFELEWIFKFSDELHGRVYKCEKAKIIIKEKFQQYIIQNECEKHTKNIFFRYYN</sequence>
<dbReference type="AlphaFoldDB" id="A0A0D1A086"/>
<accession>A0A0D1A086</accession>
<gene>
    <name evidence="4" type="ORF">N495_11750</name>
</gene>
<dbReference type="OrthoDB" id="78172at2"/>
<dbReference type="RefSeq" id="WP_003484940.1">
    <property type="nucleotide sequence ID" value="NZ_JXSU01000007.1"/>
</dbReference>
<evidence type="ECO:0000256" key="2">
    <source>
        <dbReference type="PROSITE-ProRule" id="PRU00236"/>
    </source>
</evidence>
<comment type="caution">
    <text evidence="4">The sequence shown here is derived from an EMBL/GenBank/DDBJ whole genome shotgun (WGS) entry which is preliminary data.</text>
</comment>
<dbReference type="EMBL" id="JXSU01000007">
    <property type="protein sequence ID" value="KIS24218.1"/>
    <property type="molecule type" value="Genomic_DNA"/>
</dbReference>
<dbReference type="Gene3D" id="3.40.50.1220">
    <property type="entry name" value="TPP-binding domain"/>
    <property type="match status" value="1"/>
</dbReference>
<feature type="domain" description="Deacetylase sirtuin-type" evidence="3">
    <location>
        <begin position="1"/>
        <end position="426"/>
    </location>
</feature>
<evidence type="ECO:0000256" key="1">
    <source>
        <dbReference type="ARBA" id="ARBA00023027"/>
    </source>
</evidence>
<dbReference type="PATRIC" id="fig|1379739.3.peg.2732"/>
<proteinExistence type="predicted"/>
<evidence type="ECO:0000259" key="3">
    <source>
        <dbReference type="PROSITE" id="PS50305"/>
    </source>
</evidence>
<dbReference type="InterPro" id="IPR026590">
    <property type="entry name" value="Ssirtuin_cat_dom"/>
</dbReference>
<evidence type="ECO:0000313" key="4">
    <source>
        <dbReference type="EMBL" id="KIS24218.1"/>
    </source>
</evidence>
<protein>
    <recommendedName>
        <fullName evidence="3">Deacetylase sirtuin-type domain-containing protein</fullName>
    </recommendedName>
</protein>
<dbReference type="PROSITE" id="PS50305">
    <property type="entry name" value="SIRTUIN"/>
    <property type="match status" value="1"/>
</dbReference>
<dbReference type="InterPro" id="IPR029035">
    <property type="entry name" value="DHS-like_NAD/FAD-binding_dom"/>
</dbReference>
<reference evidence="4 5" key="1">
    <citation type="submission" date="2014-06" db="EMBL/GenBank/DDBJ databases">
        <title>Genome characterization of distinct group I Clostridium botulinum lineages.</title>
        <authorList>
            <person name="Giordani F."/>
            <person name="Anselmo A."/>
            <person name="Fillo S."/>
            <person name="Palozzi A.M."/>
            <person name="Fortunato A."/>
            <person name="Gentile B."/>
            <person name="Ciammaruconi A."/>
            <person name="Anniballi F."/>
            <person name="De Medici D."/>
            <person name="Lista F."/>
        </authorList>
    </citation>
    <scope>NUCLEOTIDE SEQUENCE [LARGE SCALE GENOMIC DNA]</scope>
    <source>
        <strain evidence="4 5">B2 450</strain>
    </source>
</reference>
<dbReference type="Proteomes" id="UP000032250">
    <property type="component" value="Unassembled WGS sequence"/>
</dbReference>
<organism evidence="4 5">
    <name type="scientific">Clostridium botulinum B2 450</name>
    <dbReference type="NCBI Taxonomy" id="1379739"/>
    <lineage>
        <taxon>Bacteria</taxon>
        <taxon>Bacillati</taxon>
        <taxon>Bacillota</taxon>
        <taxon>Clostridia</taxon>
        <taxon>Eubacteriales</taxon>
        <taxon>Clostridiaceae</taxon>
        <taxon>Clostridium</taxon>
    </lineage>
</organism>
<dbReference type="SUPFAM" id="SSF52467">
    <property type="entry name" value="DHS-like NAD/FAD-binding domain"/>
    <property type="match status" value="1"/>
</dbReference>
<comment type="caution">
    <text evidence="2">Lacks conserved residue(s) required for the propagation of feature annotation.</text>
</comment>